<proteinExistence type="predicted"/>
<keyword evidence="4" id="KW-1185">Reference proteome</keyword>
<dbReference type="PANTHER" id="PTHR46248">
    <property type="entry name" value="EXPRESSED PROTEIN"/>
    <property type="match status" value="1"/>
</dbReference>
<dbReference type="Proteomes" id="UP001472677">
    <property type="component" value="Unassembled WGS sequence"/>
</dbReference>
<dbReference type="PANTHER" id="PTHR46248:SF9">
    <property type="entry name" value="EXPRESSED PROTEIN"/>
    <property type="match status" value="1"/>
</dbReference>
<dbReference type="InterPro" id="IPR025757">
    <property type="entry name" value="MIP1_Leuzipper"/>
</dbReference>
<organism evidence="3 4">
    <name type="scientific">Hibiscus sabdariffa</name>
    <name type="common">roselle</name>
    <dbReference type="NCBI Taxonomy" id="183260"/>
    <lineage>
        <taxon>Eukaryota</taxon>
        <taxon>Viridiplantae</taxon>
        <taxon>Streptophyta</taxon>
        <taxon>Embryophyta</taxon>
        <taxon>Tracheophyta</taxon>
        <taxon>Spermatophyta</taxon>
        <taxon>Magnoliopsida</taxon>
        <taxon>eudicotyledons</taxon>
        <taxon>Gunneridae</taxon>
        <taxon>Pentapetalae</taxon>
        <taxon>rosids</taxon>
        <taxon>malvids</taxon>
        <taxon>Malvales</taxon>
        <taxon>Malvaceae</taxon>
        <taxon>Malvoideae</taxon>
        <taxon>Hibiscus</taxon>
    </lineage>
</organism>
<gene>
    <name evidence="3" type="ORF">V6N12_037243</name>
</gene>
<feature type="domain" description="Ternary complex factor MIP1 leucine-zipper" evidence="2">
    <location>
        <begin position="95"/>
        <end position="176"/>
    </location>
</feature>
<comment type="caution">
    <text evidence="3">The sequence shown here is derived from an EMBL/GenBank/DDBJ whole genome shotgun (WGS) entry which is preliminary data.</text>
</comment>
<evidence type="ECO:0000313" key="4">
    <source>
        <dbReference type="Proteomes" id="UP001472677"/>
    </source>
</evidence>
<name>A0ABR2C3F6_9ROSI</name>
<dbReference type="Pfam" id="PF14389">
    <property type="entry name" value="Lzipper-MIP1"/>
    <property type="match status" value="1"/>
</dbReference>
<evidence type="ECO:0000256" key="1">
    <source>
        <dbReference type="SAM" id="Coils"/>
    </source>
</evidence>
<keyword evidence="1" id="KW-0175">Coiled coil</keyword>
<protein>
    <recommendedName>
        <fullName evidence="2">Ternary complex factor MIP1 leucine-zipper domain-containing protein</fullName>
    </recommendedName>
</protein>
<accession>A0ABR2C3F6</accession>
<reference evidence="3 4" key="1">
    <citation type="journal article" date="2024" name="G3 (Bethesda)">
        <title>Genome assembly of Hibiscus sabdariffa L. provides insights into metabolisms of medicinal natural products.</title>
        <authorList>
            <person name="Kim T."/>
        </authorList>
    </citation>
    <scope>NUCLEOTIDE SEQUENCE [LARGE SCALE GENOMIC DNA]</scope>
    <source>
        <strain evidence="3">TK-2024</strain>
        <tissue evidence="3">Old leaves</tissue>
    </source>
</reference>
<evidence type="ECO:0000259" key="2">
    <source>
        <dbReference type="Pfam" id="PF14389"/>
    </source>
</evidence>
<evidence type="ECO:0000313" key="3">
    <source>
        <dbReference type="EMBL" id="KAK8513875.1"/>
    </source>
</evidence>
<sequence length="221" mass="25946">MNTRARVSLQSRKVPLKHEKVITNHNEMIFNFNKTLCRAKSSWKTFKTRHLSWEEPKVGFPGKCQLYRLFVSLKEKVEMQPTVATRAMKNRRALNNERKMALQQDVDKLKKKLRQEESIHRALERAFNRPLGALPRLPPYLPPSTLELLAEVAVLEEEIVRLERQVVHFRQDLYKEAVYISSSKREMENPADLSEACRDIPKHPQQKNFNSKYIDGKLLLV</sequence>
<dbReference type="EMBL" id="JBBPBM010000068">
    <property type="protein sequence ID" value="KAK8513875.1"/>
    <property type="molecule type" value="Genomic_DNA"/>
</dbReference>
<feature type="coiled-coil region" evidence="1">
    <location>
        <begin position="84"/>
        <end position="172"/>
    </location>
</feature>